<comment type="caution">
    <text evidence="1">The sequence shown here is derived from an EMBL/GenBank/DDBJ whole genome shotgun (WGS) entry which is preliminary data.</text>
</comment>
<name>A0A401ZV18_9CHLR</name>
<accession>A0A401ZV18</accession>
<gene>
    <name evidence="1" type="ORF">KTT_04950</name>
</gene>
<evidence type="ECO:0000313" key="2">
    <source>
        <dbReference type="Proteomes" id="UP000287352"/>
    </source>
</evidence>
<organism evidence="1 2">
    <name type="scientific">Tengunoibacter tsumagoiensis</name>
    <dbReference type="NCBI Taxonomy" id="2014871"/>
    <lineage>
        <taxon>Bacteria</taxon>
        <taxon>Bacillati</taxon>
        <taxon>Chloroflexota</taxon>
        <taxon>Ktedonobacteria</taxon>
        <taxon>Ktedonobacterales</taxon>
        <taxon>Dictyobacteraceae</taxon>
        <taxon>Tengunoibacter</taxon>
    </lineage>
</organism>
<dbReference type="EMBL" id="BIFR01000001">
    <property type="protein sequence ID" value="GCE10636.1"/>
    <property type="molecule type" value="Genomic_DNA"/>
</dbReference>
<evidence type="ECO:0000313" key="1">
    <source>
        <dbReference type="EMBL" id="GCE10636.1"/>
    </source>
</evidence>
<proteinExistence type="predicted"/>
<dbReference type="RefSeq" id="WP_126578226.1">
    <property type="nucleotide sequence ID" value="NZ_BIFR01000001.1"/>
</dbReference>
<dbReference type="PROSITE" id="PS51257">
    <property type="entry name" value="PROKAR_LIPOPROTEIN"/>
    <property type="match status" value="1"/>
</dbReference>
<dbReference type="AlphaFoldDB" id="A0A401ZV18"/>
<protein>
    <recommendedName>
        <fullName evidence="3">Lipoprotein</fullName>
    </recommendedName>
</protein>
<sequence>MVKYRLIRTFILAIIIISFVCVFSSCGTDPTTPTASSTPAPGSTSTPSAIPTVAPDLTGNYAFTRNGQLWVALHGGAPVQATHFDYSGVIDGSMPVFFNHLLWFDNDTYLSFQVRILKGNVGGGGCGFNVNFGSPSALYVLNVKTMNLQAIKVAGDTSDDEVLIGGHWVYTFAEDATHLLAWLGSATGSTAQAGLYRYDLTAGSFKLVIPESSVPNANNPESWSAMRYSHGKLYYETRVATAGDDKYTFTIYSHSVINPEQASVKILDAGSELFCHGDLGPDQVSGQFVDPGWDVSADGTKLVAQTISGTDVKALQGKIQLVNLINGTQSTIAQNVPPPIANQDLKVSLSPDGKQLLLVQFYANGDGHTFTAYSVNLVSGDHLNYTISPDGPYTNEITQILWHQSSSAFVLDNSYLFTGYGSTPMQNDAQLFTVGKADPSTLLANALNFSWG</sequence>
<keyword evidence="2" id="KW-1185">Reference proteome</keyword>
<dbReference type="SUPFAM" id="SSF82171">
    <property type="entry name" value="DPP6 N-terminal domain-like"/>
    <property type="match status" value="1"/>
</dbReference>
<dbReference type="OrthoDB" id="163870at2"/>
<reference evidence="2" key="1">
    <citation type="submission" date="2018-12" db="EMBL/GenBank/DDBJ databases">
        <title>Tengunoibacter tsumagoiensis gen. nov., sp. nov., Dictyobacter kobayashii sp. nov., D. alpinus sp. nov., and D. joshuensis sp. nov. and description of Dictyobacteraceae fam. nov. within the order Ktedonobacterales isolated from Tengu-no-mugimeshi.</title>
        <authorList>
            <person name="Wang C.M."/>
            <person name="Zheng Y."/>
            <person name="Sakai Y."/>
            <person name="Toyoda A."/>
            <person name="Minakuchi Y."/>
            <person name="Abe K."/>
            <person name="Yokota A."/>
            <person name="Yabe S."/>
        </authorList>
    </citation>
    <scope>NUCLEOTIDE SEQUENCE [LARGE SCALE GENOMIC DNA]</scope>
    <source>
        <strain evidence="2">Uno3</strain>
    </source>
</reference>
<dbReference type="Proteomes" id="UP000287352">
    <property type="component" value="Unassembled WGS sequence"/>
</dbReference>
<evidence type="ECO:0008006" key="3">
    <source>
        <dbReference type="Google" id="ProtNLM"/>
    </source>
</evidence>